<evidence type="ECO:0000313" key="2">
    <source>
        <dbReference type="WBParaSite" id="Hba_20137"/>
    </source>
</evidence>
<dbReference type="AlphaFoldDB" id="A0A1I7XRM2"/>
<name>A0A1I7XRM2_HETBA</name>
<dbReference type="WBParaSite" id="Hba_20137">
    <property type="protein sequence ID" value="Hba_20137"/>
    <property type="gene ID" value="Hba_20137"/>
</dbReference>
<accession>A0A1I7XRM2</accession>
<protein>
    <submittedName>
        <fullName evidence="2">Uncharacterized protein</fullName>
    </submittedName>
</protein>
<sequence>MDTFNCPPIVTTESVVSIRRKFSKLTEFKKTSPEKTNGGLVTCDSPATTEHLNVNELSSSIPLSSFYVCPSLIDALPDPPRLSVQGLVDMHRKMTAWKSDKCGIIESGNEELLNTTKLLKEEAICDKQLVSGRNNERVKMKGNTRLYFWNSF</sequence>
<dbReference type="Proteomes" id="UP000095283">
    <property type="component" value="Unplaced"/>
</dbReference>
<reference evidence="2" key="1">
    <citation type="submission" date="2016-11" db="UniProtKB">
        <authorList>
            <consortium name="WormBaseParasite"/>
        </authorList>
    </citation>
    <scope>IDENTIFICATION</scope>
</reference>
<keyword evidence="1" id="KW-1185">Reference proteome</keyword>
<evidence type="ECO:0000313" key="1">
    <source>
        <dbReference type="Proteomes" id="UP000095283"/>
    </source>
</evidence>
<organism evidence="1 2">
    <name type="scientific">Heterorhabditis bacteriophora</name>
    <name type="common">Entomopathogenic nematode worm</name>
    <dbReference type="NCBI Taxonomy" id="37862"/>
    <lineage>
        <taxon>Eukaryota</taxon>
        <taxon>Metazoa</taxon>
        <taxon>Ecdysozoa</taxon>
        <taxon>Nematoda</taxon>
        <taxon>Chromadorea</taxon>
        <taxon>Rhabditida</taxon>
        <taxon>Rhabditina</taxon>
        <taxon>Rhabditomorpha</taxon>
        <taxon>Strongyloidea</taxon>
        <taxon>Heterorhabditidae</taxon>
        <taxon>Heterorhabditis</taxon>
    </lineage>
</organism>
<proteinExistence type="predicted"/>